<gene>
    <name evidence="1" type="ORF">L6164_018904</name>
</gene>
<organism evidence="1 2">
    <name type="scientific">Bauhinia variegata</name>
    <name type="common">Purple orchid tree</name>
    <name type="synonym">Phanera variegata</name>
    <dbReference type="NCBI Taxonomy" id="167791"/>
    <lineage>
        <taxon>Eukaryota</taxon>
        <taxon>Viridiplantae</taxon>
        <taxon>Streptophyta</taxon>
        <taxon>Embryophyta</taxon>
        <taxon>Tracheophyta</taxon>
        <taxon>Spermatophyta</taxon>
        <taxon>Magnoliopsida</taxon>
        <taxon>eudicotyledons</taxon>
        <taxon>Gunneridae</taxon>
        <taxon>Pentapetalae</taxon>
        <taxon>rosids</taxon>
        <taxon>fabids</taxon>
        <taxon>Fabales</taxon>
        <taxon>Fabaceae</taxon>
        <taxon>Cercidoideae</taxon>
        <taxon>Cercideae</taxon>
        <taxon>Bauhiniinae</taxon>
        <taxon>Bauhinia</taxon>
    </lineage>
</organism>
<accession>A0ACB9NCU9</accession>
<name>A0ACB9NCU9_BAUVA</name>
<dbReference type="Proteomes" id="UP000828941">
    <property type="component" value="Chromosome 7"/>
</dbReference>
<protein>
    <submittedName>
        <fullName evidence="1">Uncharacterized protein</fullName>
    </submittedName>
</protein>
<comment type="caution">
    <text evidence="1">The sequence shown here is derived from an EMBL/GenBank/DDBJ whole genome shotgun (WGS) entry which is preliminary data.</text>
</comment>
<proteinExistence type="predicted"/>
<sequence>MFETKRTVRVPQGPPMKNRISNKVTHVITEEPNAQMDLSFSFTRDSIVKAVDLVVGEELLRTTSSKLIEQIRSVLG</sequence>
<evidence type="ECO:0000313" key="2">
    <source>
        <dbReference type="Proteomes" id="UP000828941"/>
    </source>
</evidence>
<keyword evidence="2" id="KW-1185">Reference proteome</keyword>
<evidence type="ECO:0000313" key="1">
    <source>
        <dbReference type="EMBL" id="KAI4334184.1"/>
    </source>
</evidence>
<reference evidence="1 2" key="1">
    <citation type="journal article" date="2022" name="DNA Res.">
        <title>Chromosomal-level genome assembly of the orchid tree Bauhinia variegata (Leguminosae; Cercidoideae) supports the allotetraploid origin hypothesis of Bauhinia.</title>
        <authorList>
            <person name="Zhong Y."/>
            <person name="Chen Y."/>
            <person name="Zheng D."/>
            <person name="Pang J."/>
            <person name="Liu Y."/>
            <person name="Luo S."/>
            <person name="Meng S."/>
            <person name="Qian L."/>
            <person name="Wei D."/>
            <person name="Dai S."/>
            <person name="Zhou R."/>
        </authorList>
    </citation>
    <scope>NUCLEOTIDE SEQUENCE [LARGE SCALE GENOMIC DNA]</scope>
    <source>
        <strain evidence="1">BV-YZ2020</strain>
    </source>
</reference>
<dbReference type="EMBL" id="CM039432">
    <property type="protein sequence ID" value="KAI4334184.1"/>
    <property type="molecule type" value="Genomic_DNA"/>
</dbReference>